<dbReference type="EMBL" id="JBHSGI010000015">
    <property type="protein sequence ID" value="MFC4669507.1"/>
    <property type="molecule type" value="Genomic_DNA"/>
</dbReference>
<sequence length="109" mass="11423">MKITANPLASLQVANARLQAQAEAAASPAAKKAAKEFEAVFLTQTIEEMLKSVGVGDFGGGSAEETWRSFLARAYADELAGQNSTGIARSVLSTISAYEKGTQAQEPET</sequence>
<gene>
    <name evidence="2" type="ORF">ACFO5X_13175</name>
</gene>
<reference evidence="3" key="1">
    <citation type="journal article" date="2019" name="Int. J. Syst. Evol. Microbiol.">
        <title>The Global Catalogue of Microorganisms (GCM) 10K type strain sequencing project: providing services to taxonomists for standard genome sequencing and annotation.</title>
        <authorList>
            <consortium name="The Broad Institute Genomics Platform"/>
            <consortium name="The Broad Institute Genome Sequencing Center for Infectious Disease"/>
            <person name="Wu L."/>
            <person name="Ma J."/>
        </authorList>
    </citation>
    <scope>NUCLEOTIDE SEQUENCE [LARGE SCALE GENOMIC DNA]</scope>
    <source>
        <strain evidence="3">CGMCC 4.7283</strain>
    </source>
</reference>
<dbReference type="RefSeq" id="WP_380717936.1">
    <property type="nucleotide sequence ID" value="NZ_JBHSGI010000015.1"/>
</dbReference>
<feature type="domain" description="Flagellar protein FlgJ N-terminal" evidence="1">
    <location>
        <begin position="48"/>
        <end position="90"/>
    </location>
</feature>
<organism evidence="2 3">
    <name type="scientific">Seohaeicola nanhaiensis</name>
    <dbReference type="NCBI Taxonomy" id="1387282"/>
    <lineage>
        <taxon>Bacteria</taxon>
        <taxon>Pseudomonadati</taxon>
        <taxon>Pseudomonadota</taxon>
        <taxon>Alphaproteobacteria</taxon>
        <taxon>Rhodobacterales</taxon>
        <taxon>Roseobacteraceae</taxon>
        <taxon>Seohaeicola</taxon>
    </lineage>
</organism>
<comment type="caution">
    <text evidence="2">The sequence shown here is derived from an EMBL/GenBank/DDBJ whole genome shotgun (WGS) entry which is preliminary data.</text>
</comment>
<evidence type="ECO:0000259" key="1">
    <source>
        <dbReference type="Pfam" id="PF10135"/>
    </source>
</evidence>
<accession>A0ABV9KH88</accession>
<protein>
    <submittedName>
        <fullName evidence="2">Rod-binding protein</fullName>
    </submittedName>
</protein>
<proteinExistence type="predicted"/>
<name>A0ABV9KH88_9RHOB</name>
<dbReference type="InterPro" id="IPR019301">
    <property type="entry name" value="Flagellar_prot_FlgJ_N"/>
</dbReference>
<dbReference type="Proteomes" id="UP001595973">
    <property type="component" value="Unassembled WGS sequence"/>
</dbReference>
<dbReference type="Pfam" id="PF10135">
    <property type="entry name" value="Rod-binding"/>
    <property type="match status" value="1"/>
</dbReference>
<evidence type="ECO:0000313" key="3">
    <source>
        <dbReference type="Proteomes" id="UP001595973"/>
    </source>
</evidence>
<evidence type="ECO:0000313" key="2">
    <source>
        <dbReference type="EMBL" id="MFC4669507.1"/>
    </source>
</evidence>
<keyword evidence="3" id="KW-1185">Reference proteome</keyword>